<comment type="caution">
    <text evidence="2">The sequence shown here is derived from an EMBL/GenBank/DDBJ whole genome shotgun (WGS) entry which is preliminary data.</text>
</comment>
<feature type="domain" description="Transposase DDE" evidence="1">
    <location>
        <begin position="123"/>
        <end position="241"/>
    </location>
</feature>
<dbReference type="PANTHER" id="PTHR33408">
    <property type="entry name" value="TRANSPOSASE"/>
    <property type="match status" value="1"/>
</dbReference>
<evidence type="ECO:0000313" key="3">
    <source>
        <dbReference type="Proteomes" id="UP000240400"/>
    </source>
</evidence>
<evidence type="ECO:0000259" key="1">
    <source>
        <dbReference type="Pfam" id="PF13751"/>
    </source>
</evidence>
<accession>A0A2T4S6Z1</accession>
<dbReference type="EMBL" id="PZHR01000246">
    <property type="protein sequence ID" value="PTK53846.1"/>
    <property type="molecule type" value="Genomic_DNA"/>
</dbReference>
<sequence length="246" mass="29118">TKYIKESKTDPESGYYVKSEREKQFAYSLHACVDRHGFILDSHVTPGNIHDSTQLKPMIERMEKAGLKARYVAVDSGYKTPANAHYLIEKLMIPVMPYTRPKGKEGFFKIRDFIYDEYYDSYICPNDEFLTYKRTMPTGHRLYMSNSDTCRECPLLNKCTENKQCQKQIQRHVWQDDLDIVEDLRFMDSIKKIYKMRSQTIERRFGDAKEQHGMRWTRFRSLGKVTMDTMFTCAAMNLKKVSMWLT</sequence>
<feature type="non-terminal residue" evidence="2">
    <location>
        <position position="1"/>
    </location>
</feature>
<dbReference type="Pfam" id="PF13751">
    <property type="entry name" value="DDE_Tnp_1_6"/>
    <property type="match status" value="1"/>
</dbReference>
<dbReference type="PANTHER" id="PTHR33408:SF2">
    <property type="entry name" value="TRANSPOSASE DDE DOMAIN-CONTAINING PROTEIN"/>
    <property type="match status" value="1"/>
</dbReference>
<dbReference type="RefSeq" id="WP_142401871.1">
    <property type="nucleotide sequence ID" value="NZ_PZHR01000246.1"/>
</dbReference>
<proteinExistence type="predicted"/>
<dbReference type="OrthoDB" id="9774608at2"/>
<gene>
    <name evidence="2" type="ORF">BUZ61_13975</name>
</gene>
<name>A0A2T4S6Z1_9STAP</name>
<dbReference type="AlphaFoldDB" id="A0A2T4S6Z1"/>
<reference evidence="2 3" key="1">
    <citation type="journal article" date="2016" name="Front. Microbiol.">
        <title>Comprehensive Phylogenetic Analysis of Bovine Non-aureus Staphylococci Species Based on Whole-Genome Sequencing.</title>
        <authorList>
            <person name="Naushad S."/>
            <person name="Barkema H.W."/>
            <person name="Luby C."/>
            <person name="Condas L.A."/>
            <person name="Nobrega D.B."/>
            <person name="Carson D.A."/>
            <person name="De Buck J."/>
        </authorList>
    </citation>
    <scope>NUCLEOTIDE SEQUENCE [LARGE SCALE GENOMIC DNA]</scope>
    <source>
        <strain evidence="2 3">SNUC 4337</strain>
    </source>
</reference>
<protein>
    <submittedName>
        <fullName evidence="2">IS5/IS1182 family transposase</fullName>
    </submittedName>
</protein>
<organism evidence="2 3">
    <name type="scientific">Staphylococcus nepalensis</name>
    <dbReference type="NCBI Taxonomy" id="214473"/>
    <lineage>
        <taxon>Bacteria</taxon>
        <taxon>Bacillati</taxon>
        <taxon>Bacillota</taxon>
        <taxon>Bacilli</taxon>
        <taxon>Bacillales</taxon>
        <taxon>Staphylococcaceae</taxon>
        <taxon>Staphylococcus</taxon>
    </lineage>
</organism>
<dbReference type="InterPro" id="IPR025668">
    <property type="entry name" value="Tnp_DDE_dom"/>
</dbReference>
<evidence type="ECO:0000313" key="2">
    <source>
        <dbReference type="EMBL" id="PTK53846.1"/>
    </source>
</evidence>
<dbReference type="Proteomes" id="UP000240400">
    <property type="component" value="Unassembled WGS sequence"/>
</dbReference>